<accession>A0A3M0FWW2</accession>
<name>A0A3M0FWW2_9FLAO</name>
<reference evidence="1 2" key="1">
    <citation type="submission" date="2018-10" db="EMBL/GenBank/DDBJ databases">
        <title>Dokdonia luteus sp. nov., isolated from sea water.</title>
        <authorList>
            <person name="Zhou L.Y."/>
            <person name="Du Z.J."/>
        </authorList>
    </citation>
    <scope>NUCLEOTIDE SEQUENCE [LARGE SCALE GENOMIC DNA]</scope>
    <source>
        <strain evidence="1 2">SH27</strain>
    </source>
</reference>
<evidence type="ECO:0000313" key="1">
    <source>
        <dbReference type="EMBL" id="RMB57154.1"/>
    </source>
</evidence>
<organism evidence="1 2">
    <name type="scientific">Dokdonia sinensis</name>
    <dbReference type="NCBI Taxonomy" id="2479847"/>
    <lineage>
        <taxon>Bacteria</taxon>
        <taxon>Pseudomonadati</taxon>
        <taxon>Bacteroidota</taxon>
        <taxon>Flavobacteriia</taxon>
        <taxon>Flavobacteriales</taxon>
        <taxon>Flavobacteriaceae</taxon>
        <taxon>Dokdonia</taxon>
    </lineage>
</organism>
<dbReference type="Proteomes" id="UP000281985">
    <property type="component" value="Unassembled WGS sequence"/>
</dbReference>
<evidence type="ECO:0000313" key="2">
    <source>
        <dbReference type="Proteomes" id="UP000281985"/>
    </source>
</evidence>
<sequence length="93" mass="10104">MSKIKLYLPTFFNRNKTMKNTFFSVAIAATVLSLAACKETAPQATSETALESSETTIEVIENAPTMEVEGTEEIQTEVTGEVEATTPAIDEQN</sequence>
<dbReference type="AlphaFoldDB" id="A0A3M0FWW2"/>
<gene>
    <name evidence="1" type="ORF">EAX61_12355</name>
</gene>
<dbReference type="EMBL" id="REFV01000012">
    <property type="protein sequence ID" value="RMB57154.1"/>
    <property type="molecule type" value="Genomic_DNA"/>
</dbReference>
<keyword evidence="2" id="KW-1185">Reference proteome</keyword>
<proteinExistence type="predicted"/>
<comment type="caution">
    <text evidence="1">The sequence shown here is derived from an EMBL/GenBank/DDBJ whole genome shotgun (WGS) entry which is preliminary data.</text>
</comment>
<protein>
    <submittedName>
        <fullName evidence="1">Uncharacterized protein</fullName>
    </submittedName>
</protein>